<evidence type="ECO:0000313" key="2">
    <source>
        <dbReference type="EMBL" id="KAL1871628.1"/>
    </source>
</evidence>
<evidence type="ECO:0000313" key="3">
    <source>
        <dbReference type="Proteomes" id="UP001583177"/>
    </source>
</evidence>
<protein>
    <submittedName>
        <fullName evidence="2">Uncharacterized protein</fullName>
    </submittedName>
</protein>
<reference evidence="2 3" key="1">
    <citation type="journal article" date="2024" name="IMA Fungus">
        <title>IMA Genome - F19 : A genome assembly and annotation guide to empower mycologists, including annotated draft genome sequences of Ceratocystis pirilliformis, Diaporthe australafricana, Fusarium ophioides, Paecilomyces lecythidis, and Sporothrix stenoceras.</title>
        <authorList>
            <person name="Aylward J."/>
            <person name="Wilson A.M."/>
            <person name="Visagie C.M."/>
            <person name="Spraker J."/>
            <person name="Barnes I."/>
            <person name="Buitendag C."/>
            <person name="Ceriani C."/>
            <person name="Del Mar Angel L."/>
            <person name="du Plessis D."/>
            <person name="Fuchs T."/>
            <person name="Gasser K."/>
            <person name="Kramer D."/>
            <person name="Li W."/>
            <person name="Munsamy K."/>
            <person name="Piso A."/>
            <person name="Price J.L."/>
            <person name="Sonnekus B."/>
            <person name="Thomas C."/>
            <person name="van der Nest A."/>
            <person name="van Dijk A."/>
            <person name="van Heerden A."/>
            <person name="van Vuuren N."/>
            <person name="Yilmaz N."/>
            <person name="Duong T.A."/>
            <person name="van der Merwe N.A."/>
            <person name="Wingfield M.J."/>
            <person name="Wingfield B.D."/>
        </authorList>
    </citation>
    <scope>NUCLEOTIDE SEQUENCE [LARGE SCALE GENOMIC DNA]</scope>
    <source>
        <strain evidence="2 3">CMW 18300</strain>
    </source>
</reference>
<feature type="compositionally biased region" description="Polar residues" evidence="1">
    <location>
        <begin position="193"/>
        <end position="202"/>
    </location>
</feature>
<dbReference type="Proteomes" id="UP001583177">
    <property type="component" value="Unassembled WGS sequence"/>
</dbReference>
<feature type="region of interest" description="Disordered" evidence="1">
    <location>
        <begin position="163"/>
        <end position="207"/>
    </location>
</feature>
<accession>A0ABR3X6S3</accession>
<organism evidence="2 3">
    <name type="scientific">Diaporthe australafricana</name>
    <dbReference type="NCBI Taxonomy" id="127596"/>
    <lineage>
        <taxon>Eukaryota</taxon>
        <taxon>Fungi</taxon>
        <taxon>Dikarya</taxon>
        <taxon>Ascomycota</taxon>
        <taxon>Pezizomycotina</taxon>
        <taxon>Sordariomycetes</taxon>
        <taxon>Sordariomycetidae</taxon>
        <taxon>Diaporthales</taxon>
        <taxon>Diaporthaceae</taxon>
        <taxon>Diaporthe</taxon>
    </lineage>
</organism>
<evidence type="ECO:0000256" key="1">
    <source>
        <dbReference type="SAM" id="MobiDB-lite"/>
    </source>
</evidence>
<keyword evidence="3" id="KW-1185">Reference proteome</keyword>
<feature type="compositionally biased region" description="Low complexity" evidence="1">
    <location>
        <begin position="290"/>
        <end position="305"/>
    </location>
</feature>
<name>A0ABR3X6S3_9PEZI</name>
<gene>
    <name evidence="2" type="ORF">Daus18300_004628</name>
</gene>
<feature type="region of interest" description="Disordered" evidence="1">
    <location>
        <begin position="237"/>
        <end position="259"/>
    </location>
</feature>
<dbReference type="EMBL" id="JAWRVE010000032">
    <property type="protein sequence ID" value="KAL1871628.1"/>
    <property type="molecule type" value="Genomic_DNA"/>
</dbReference>
<feature type="compositionally biased region" description="Polar residues" evidence="1">
    <location>
        <begin position="242"/>
        <end position="252"/>
    </location>
</feature>
<comment type="caution">
    <text evidence="2">The sequence shown here is derived from an EMBL/GenBank/DDBJ whole genome shotgun (WGS) entry which is preliminary data.</text>
</comment>
<sequence>MATNTKLNLKLPLPLPEFFLHKKSRLEPLPPTPEENEDAQLEDQELGEAAQDATEWIKSTIREQGRWEEHLSFIRIDCPHNMAELRQLGRLAKSEGTMQCRKMIRIPVLYDEIGCFLWERLAALERGPDFGKEDEKKAAEYARQVTSRAMLALDERFCFDPPPSTAASSITKRKGRARQDSEPISPKHIQQAHAESSHQPRPSISYGCHFCHAQNTNEPPGIPEDIRADALSVTRGRVIDQPSPSRGPQHQALSRAGRSISEVQQPAAFFNHSRRTSYSGSVLWQRDPASSTRSSSRSSSGSVRSRGSRDGSLAVRVGSVVGNLGRGVVTAIGGGLSHGYGYGGQADRNGSFRSV</sequence>
<feature type="region of interest" description="Disordered" evidence="1">
    <location>
        <begin position="280"/>
        <end position="310"/>
    </location>
</feature>
<proteinExistence type="predicted"/>